<proteinExistence type="predicted"/>
<dbReference type="OrthoDB" id="411871at2759"/>
<dbReference type="SUPFAM" id="SSF56672">
    <property type="entry name" value="DNA/RNA polymerases"/>
    <property type="match status" value="1"/>
</dbReference>
<dbReference type="Gene3D" id="3.60.10.10">
    <property type="entry name" value="Endonuclease/exonuclease/phosphatase"/>
    <property type="match status" value="1"/>
</dbReference>
<dbReference type="GO" id="GO:0003824">
    <property type="term" value="F:catalytic activity"/>
    <property type="evidence" value="ECO:0007669"/>
    <property type="project" value="InterPro"/>
</dbReference>
<dbReference type="InterPro" id="IPR043502">
    <property type="entry name" value="DNA/RNA_pol_sf"/>
</dbReference>
<protein>
    <submittedName>
        <fullName evidence="1">Uncharacterized protein</fullName>
    </submittedName>
</protein>
<dbReference type="Proteomes" id="UP001152795">
    <property type="component" value="Unassembled WGS sequence"/>
</dbReference>
<dbReference type="SUPFAM" id="SSF56219">
    <property type="entry name" value="DNase I-like"/>
    <property type="match status" value="1"/>
</dbReference>
<dbReference type="PANTHER" id="PTHR47510:SF3">
    <property type="entry name" value="ENDO_EXONUCLEASE_PHOSPHATASE DOMAIN-CONTAINING PROTEIN"/>
    <property type="match status" value="1"/>
</dbReference>
<evidence type="ECO:0000313" key="2">
    <source>
        <dbReference type="Proteomes" id="UP001152795"/>
    </source>
</evidence>
<dbReference type="PROSITE" id="PS50878">
    <property type="entry name" value="RT_POL"/>
    <property type="match status" value="1"/>
</dbReference>
<keyword evidence="2" id="KW-1185">Reference proteome</keyword>
<evidence type="ECO:0000313" key="1">
    <source>
        <dbReference type="EMBL" id="CAB4014679.1"/>
    </source>
</evidence>
<comment type="caution">
    <text evidence="1">The sequence shown here is derived from an EMBL/GenBank/DDBJ whole genome shotgun (WGS) entry which is preliminary data.</text>
</comment>
<dbReference type="EMBL" id="CACRXK020008404">
    <property type="protein sequence ID" value="CAB4014679.1"/>
    <property type="molecule type" value="Genomic_DNA"/>
</dbReference>
<dbReference type="Pfam" id="PF03372">
    <property type="entry name" value="Exo_endo_phos"/>
    <property type="match status" value="1"/>
</dbReference>
<dbReference type="CDD" id="cd01650">
    <property type="entry name" value="RT_nLTR_like"/>
    <property type="match status" value="1"/>
</dbReference>
<sequence>NIRSIALKIDELECVVNQNDSDIVCITETWFSDEIPDNAVAMHGCEKRGGGVAIFVKSNIQCKRLSVPEIPESVTEVLWLQMRPCRLPRAVSSILIAVVYHPPHASADDNYKVYNHIQGVIDSHLACHPDSLICIVGDFNPNSTNISSSRFRQLCGLAQIVDSGILDWCLTNKPKIMSVPEKLPKIGGSSDHYCFVVRQKLPRAKPPPKETIFRRDTRDSRIREFGQWITSFSWQEVISKGSCQDKFECFHRTLLGAVEKYLPMKAVRKCRSDKPWMTSKIKSLIRKRQTCMANYGKESSSFKFWRNKVAQSIKECKESYYKSKVRNLKVTDASKWWREVKNFSGMADRNNQWFEHLIDGETVDSVNTLCERINHFFVNLTKDFTTLSQDDVSNYSAGDSGIADDLLASTGEVYSLKTGKAPGPDGIPNVILKTFAFELAPVIADIYNSSLRDAYLPPLLKRASVTPLPKQSPPGSIENGIRPISLTCEIAKVMEGLTLARILPSIISHLDNKQFAMAGKSTQQVIAYILHLALEALDKGGCTLRFFFADFRKGFDLIDHKILLDKLSKLGTHNVVLGWIAAFLYKRSQFVRIGSDAFTLQYINGGIPQGTKLGPILFAVVVNELLSAWGPRAKFVDDLTALEIVPRNSPSLMNHIVADIHSFAEVNNMKLNPANCKDMIVNFLHFNTSVLQPTIIGAIRVESVSSFKLLGVYVTSDLTWSVHCEYIIKKSNRRLYALRKLKRSGVAPTDILFVYCAIIRSVLEYASVVFANLPQNLSDDLERVQKRALAIIYPNCSYDDALKLAGIEPLVLRRDAACKRFVETILPGNPLYPIVHSRSAPVNHGYKLRSDNVARNIRMRTDRFQKFVTIKYAT</sequence>
<dbReference type="PANTHER" id="PTHR47510">
    <property type="entry name" value="REVERSE TRANSCRIPTASE DOMAIN-CONTAINING PROTEIN"/>
    <property type="match status" value="1"/>
</dbReference>
<feature type="non-terminal residue" evidence="1">
    <location>
        <position position="1"/>
    </location>
</feature>
<gene>
    <name evidence="1" type="ORF">PACLA_8A063460</name>
</gene>
<accession>A0A7D9IVH6</accession>
<dbReference type="AlphaFoldDB" id="A0A7D9IVH6"/>
<dbReference type="InterPro" id="IPR036691">
    <property type="entry name" value="Endo/exonu/phosph_ase_sf"/>
</dbReference>
<reference evidence="1" key="1">
    <citation type="submission" date="2020-04" db="EMBL/GenBank/DDBJ databases">
        <authorList>
            <person name="Alioto T."/>
            <person name="Alioto T."/>
            <person name="Gomez Garrido J."/>
        </authorList>
    </citation>
    <scope>NUCLEOTIDE SEQUENCE</scope>
    <source>
        <strain evidence="1">A484AB</strain>
    </source>
</reference>
<dbReference type="Pfam" id="PF00078">
    <property type="entry name" value="RVT_1"/>
    <property type="match status" value="1"/>
</dbReference>
<name>A0A7D9IVH6_PARCT</name>
<dbReference type="InterPro" id="IPR005135">
    <property type="entry name" value="Endo/exonuclease/phosphatase"/>
</dbReference>
<dbReference type="InterPro" id="IPR000477">
    <property type="entry name" value="RT_dom"/>
</dbReference>
<organism evidence="1 2">
    <name type="scientific">Paramuricea clavata</name>
    <name type="common">Red gorgonian</name>
    <name type="synonym">Violescent sea-whip</name>
    <dbReference type="NCBI Taxonomy" id="317549"/>
    <lineage>
        <taxon>Eukaryota</taxon>
        <taxon>Metazoa</taxon>
        <taxon>Cnidaria</taxon>
        <taxon>Anthozoa</taxon>
        <taxon>Octocorallia</taxon>
        <taxon>Malacalcyonacea</taxon>
        <taxon>Plexauridae</taxon>
        <taxon>Paramuricea</taxon>
    </lineage>
</organism>